<keyword evidence="1" id="KW-1133">Transmembrane helix</keyword>
<dbReference type="RefSeq" id="WP_309559920.1">
    <property type="nucleotide sequence ID" value="NZ_JAVJIU010000001.1"/>
</dbReference>
<evidence type="ECO:0000313" key="4">
    <source>
        <dbReference type="EMBL" id="MDR5589017.1"/>
    </source>
</evidence>
<evidence type="ECO:0000256" key="1">
    <source>
        <dbReference type="SAM" id="Phobius"/>
    </source>
</evidence>
<gene>
    <name evidence="4" type="ORF">RE431_00090</name>
</gene>
<feature type="transmembrane region" description="Helical" evidence="1">
    <location>
        <begin position="217"/>
        <end position="235"/>
    </location>
</feature>
<organism evidence="4 5">
    <name type="scientific">Christiangramia sediminicola</name>
    <dbReference type="NCBI Taxonomy" id="3073267"/>
    <lineage>
        <taxon>Bacteria</taxon>
        <taxon>Pseudomonadati</taxon>
        <taxon>Bacteroidota</taxon>
        <taxon>Flavobacteriia</taxon>
        <taxon>Flavobacteriales</taxon>
        <taxon>Flavobacteriaceae</taxon>
        <taxon>Christiangramia</taxon>
    </lineage>
</organism>
<keyword evidence="1" id="KW-0812">Transmembrane</keyword>
<evidence type="ECO:0000313" key="5">
    <source>
        <dbReference type="Proteomes" id="UP001257234"/>
    </source>
</evidence>
<feature type="transmembrane region" description="Helical" evidence="1">
    <location>
        <begin position="191"/>
        <end position="211"/>
    </location>
</feature>
<dbReference type="InterPro" id="IPR041116">
    <property type="entry name" value="SLATT_3"/>
</dbReference>
<accession>A0ABU1EKW3</accession>
<dbReference type="EMBL" id="JAVJIU010000001">
    <property type="protein sequence ID" value="MDR5589017.1"/>
    <property type="molecule type" value="Genomic_DNA"/>
</dbReference>
<dbReference type="Pfam" id="PF18184">
    <property type="entry name" value="SLATT_3"/>
    <property type="match status" value="1"/>
</dbReference>
<keyword evidence="1" id="KW-0472">Membrane</keyword>
<dbReference type="NCBIfam" id="NF033610">
    <property type="entry name" value="SLATT_3"/>
    <property type="match status" value="1"/>
</dbReference>
<evidence type="ECO:0000259" key="3">
    <source>
        <dbReference type="Pfam" id="PF18184"/>
    </source>
</evidence>
<feature type="domain" description="SMODS and SLOG-associating 2TM effector" evidence="2">
    <location>
        <begin position="166"/>
        <end position="288"/>
    </location>
</feature>
<reference evidence="5" key="1">
    <citation type="submission" date="2023-07" db="EMBL/GenBank/DDBJ databases">
        <title>Christiangramia sp. SM2212., a novel bacterium of the family Flavobacteriaceae isolated from the sea sediment.</title>
        <authorList>
            <person name="Wang J."/>
            <person name="Zhang X."/>
        </authorList>
    </citation>
    <scope>NUCLEOTIDE SEQUENCE [LARGE SCALE GENOMIC DNA]</scope>
    <source>
        <strain evidence="5">SM2212</strain>
    </source>
</reference>
<dbReference type="Pfam" id="PF18181">
    <property type="entry name" value="SLATT_1"/>
    <property type="match status" value="1"/>
</dbReference>
<dbReference type="InterPro" id="IPR040884">
    <property type="entry name" value="SLATT_1"/>
</dbReference>
<proteinExistence type="predicted"/>
<protein>
    <submittedName>
        <fullName evidence="4">DUF4231 domain-containing protein</fullName>
    </submittedName>
</protein>
<dbReference type="Proteomes" id="UP001257234">
    <property type="component" value="Unassembled WGS sequence"/>
</dbReference>
<dbReference type="NCBIfam" id="NF033634">
    <property type="entry name" value="SLATT_1"/>
    <property type="match status" value="1"/>
</dbReference>
<evidence type="ECO:0000259" key="2">
    <source>
        <dbReference type="Pfam" id="PF18181"/>
    </source>
</evidence>
<comment type="caution">
    <text evidence="4">The sequence shown here is derived from an EMBL/GenBank/DDBJ whole genome shotgun (WGS) entry which is preliminary data.</text>
</comment>
<keyword evidence="5" id="KW-1185">Reference proteome</keyword>
<sequence>MEEKDFPGLYQASDAASLKAQKNYKGIIAYDLITMIIASALAIYNYQDTEPKLWVYVISGIFLLVSFTLTLIIRTKKFEDTWYQGRALAESCKTLTWRFITCAESFEVNLDKEVVKEKFISRLKEFSNEFKELNESLNAKTIVLPIITDKMWEVRNLNTLERKDFYIQNRINDQKDWYANKAEFNKEKYGNWFLVIIFSQLVAIISIGFLIKFPDSNWNLVGFFTTISASALSWLQLKQHQELKQAYTTAAQELNFIQASFGDVNSDDELAEFVLDSENAISREHTLWLAQKRK</sequence>
<name>A0ABU1EKW3_9FLAO</name>
<feature type="transmembrane region" description="Helical" evidence="1">
    <location>
        <begin position="53"/>
        <end position="73"/>
    </location>
</feature>
<feature type="domain" description="SMODS and SLOG-associating 2TM effector" evidence="3">
    <location>
        <begin position="7"/>
        <end position="163"/>
    </location>
</feature>
<feature type="transmembrane region" description="Helical" evidence="1">
    <location>
        <begin position="27"/>
        <end position="47"/>
    </location>
</feature>